<proteinExistence type="predicted"/>
<sequence>MDTIYFQWDTRGNINNTTKEHRYMKTYTTRENQDFRRLVKAANRATKGTMSFVLCMCCCVIMSGTKIENKRKIYIHAIRIQYLYLPALLNSDNPSFPFSPYCARHFMRIKYMLSQSQPKPTERSNFCGSVVGISKK</sequence>
<accession>A0ABP1S146</accession>
<gene>
    <name evidence="1" type="ORF">ODALV1_LOCUS28599</name>
</gene>
<dbReference type="EMBL" id="CAXLJM020000146">
    <property type="protein sequence ID" value="CAL8141161.1"/>
    <property type="molecule type" value="Genomic_DNA"/>
</dbReference>
<name>A0ABP1S146_9HEXA</name>
<organism evidence="1 2">
    <name type="scientific">Orchesella dallaii</name>
    <dbReference type="NCBI Taxonomy" id="48710"/>
    <lineage>
        <taxon>Eukaryota</taxon>
        <taxon>Metazoa</taxon>
        <taxon>Ecdysozoa</taxon>
        <taxon>Arthropoda</taxon>
        <taxon>Hexapoda</taxon>
        <taxon>Collembola</taxon>
        <taxon>Entomobryomorpha</taxon>
        <taxon>Entomobryoidea</taxon>
        <taxon>Orchesellidae</taxon>
        <taxon>Orchesellinae</taxon>
        <taxon>Orchesella</taxon>
    </lineage>
</organism>
<keyword evidence="2" id="KW-1185">Reference proteome</keyword>
<evidence type="ECO:0000313" key="2">
    <source>
        <dbReference type="Proteomes" id="UP001642540"/>
    </source>
</evidence>
<comment type="caution">
    <text evidence="1">The sequence shown here is derived from an EMBL/GenBank/DDBJ whole genome shotgun (WGS) entry which is preliminary data.</text>
</comment>
<evidence type="ECO:0000313" key="1">
    <source>
        <dbReference type="EMBL" id="CAL8141161.1"/>
    </source>
</evidence>
<protein>
    <submittedName>
        <fullName evidence="1">Uncharacterized protein</fullName>
    </submittedName>
</protein>
<dbReference type="Proteomes" id="UP001642540">
    <property type="component" value="Unassembled WGS sequence"/>
</dbReference>
<reference evidence="1 2" key="1">
    <citation type="submission" date="2024-08" db="EMBL/GenBank/DDBJ databases">
        <authorList>
            <person name="Cucini C."/>
            <person name="Frati F."/>
        </authorList>
    </citation>
    <scope>NUCLEOTIDE SEQUENCE [LARGE SCALE GENOMIC DNA]</scope>
</reference>